<accession>A0A2W7NMD7</accession>
<protein>
    <submittedName>
        <fullName evidence="1">Uncharacterized protein</fullName>
    </submittedName>
</protein>
<name>A0A2W7NMD7_9BACT</name>
<evidence type="ECO:0000313" key="2">
    <source>
        <dbReference type="Proteomes" id="UP000249239"/>
    </source>
</evidence>
<gene>
    <name evidence="1" type="ORF">LX69_00178</name>
</gene>
<dbReference type="Proteomes" id="UP000249239">
    <property type="component" value="Unassembled WGS sequence"/>
</dbReference>
<comment type="caution">
    <text evidence="1">The sequence shown here is derived from an EMBL/GenBank/DDBJ whole genome shotgun (WGS) entry which is preliminary data.</text>
</comment>
<dbReference type="AlphaFoldDB" id="A0A2W7NMD7"/>
<keyword evidence="2" id="KW-1185">Reference proteome</keyword>
<evidence type="ECO:0000313" key="1">
    <source>
        <dbReference type="EMBL" id="PZX20753.1"/>
    </source>
</evidence>
<organism evidence="1 2">
    <name type="scientific">Breznakibacter xylanolyticus</name>
    <dbReference type="NCBI Taxonomy" id="990"/>
    <lineage>
        <taxon>Bacteria</taxon>
        <taxon>Pseudomonadati</taxon>
        <taxon>Bacteroidota</taxon>
        <taxon>Bacteroidia</taxon>
        <taxon>Marinilabiliales</taxon>
        <taxon>Marinilabiliaceae</taxon>
        <taxon>Breznakibacter</taxon>
    </lineage>
</organism>
<reference evidence="1 2" key="1">
    <citation type="submission" date="2018-06" db="EMBL/GenBank/DDBJ databases">
        <title>Genomic Encyclopedia of Archaeal and Bacterial Type Strains, Phase II (KMG-II): from individual species to whole genera.</title>
        <authorList>
            <person name="Goeker M."/>
        </authorList>
    </citation>
    <scope>NUCLEOTIDE SEQUENCE [LARGE SCALE GENOMIC DNA]</scope>
    <source>
        <strain evidence="1 2">DSM 6779</strain>
    </source>
</reference>
<dbReference type="EMBL" id="QKZK01000001">
    <property type="protein sequence ID" value="PZX20753.1"/>
    <property type="molecule type" value="Genomic_DNA"/>
</dbReference>
<sequence>MGCTGNAVEVSLKVNERKISFFDVDSDVYPYKLKHFNTL</sequence>
<proteinExistence type="predicted"/>